<reference evidence="2 3" key="1">
    <citation type="submission" date="2023-01" db="EMBL/GenBank/DDBJ databases">
        <title>Analysis of 21 Apiospora genomes using comparative genomics revels a genus with tremendous synthesis potential of carbohydrate active enzymes and secondary metabolites.</title>
        <authorList>
            <person name="Sorensen T."/>
        </authorList>
    </citation>
    <scope>NUCLEOTIDE SEQUENCE [LARGE SCALE GENOMIC DNA]</scope>
    <source>
        <strain evidence="2 3">CBS 135458</strain>
    </source>
</reference>
<evidence type="ECO:0000313" key="2">
    <source>
        <dbReference type="EMBL" id="KAK8086962.1"/>
    </source>
</evidence>
<evidence type="ECO:0000313" key="3">
    <source>
        <dbReference type="Proteomes" id="UP001480595"/>
    </source>
</evidence>
<evidence type="ECO:0000256" key="1">
    <source>
        <dbReference type="SAM" id="MobiDB-lite"/>
    </source>
</evidence>
<organism evidence="2 3">
    <name type="scientific">Apiospora phragmitis</name>
    <dbReference type="NCBI Taxonomy" id="2905665"/>
    <lineage>
        <taxon>Eukaryota</taxon>
        <taxon>Fungi</taxon>
        <taxon>Dikarya</taxon>
        <taxon>Ascomycota</taxon>
        <taxon>Pezizomycotina</taxon>
        <taxon>Sordariomycetes</taxon>
        <taxon>Xylariomycetidae</taxon>
        <taxon>Amphisphaeriales</taxon>
        <taxon>Apiosporaceae</taxon>
        <taxon>Apiospora</taxon>
    </lineage>
</organism>
<dbReference type="RefSeq" id="XP_066721486.1">
    <property type="nucleotide sequence ID" value="XM_066853345.1"/>
</dbReference>
<dbReference type="EMBL" id="JAQQWL010000002">
    <property type="protein sequence ID" value="KAK8086962.1"/>
    <property type="molecule type" value="Genomic_DNA"/>
</dbReference>
<keyword evidence="3" id="KW-1185">Reference proteome</keyword>
<comment type="caution">
    <text evidence="2">The sequence shown here is derived from an EMBL/GenBank/DDBJ whole genome shotgun (WGS) entry which is preliminary data.</text>
</comment>
<feature type="region of interest" description="Disordered" evidence="1">
    <location>
        <begin position="31"/>
        <end position="50"/>
    </location>
</feature>
<dbReference type="GeneID" id="92086408"/>
<protein>
    <submittedName>
        <fullName evidence="2">Uncharacterized protein</fullName>
    </submittedName>
</protein>
<dbReference type="Proteomes" id="UP001480595">
    <property type="component" value="Unassembled WGS sequence"/>
</dbReference>
<feature type="compositionally biased region" description="Polar residues" evidence="1">
    <location>
        <begin position="31"/>
        <end position="47"/>
    </location>
</feature>
<gene>
    <name evidence="2" type="ORF">PG994_001936</name>
</gene>
<name>A0ABR1WUY3_9PEZI</name>
<accession>A0ABR1WUY3</accession>
<sequence length="67" mass="7465">MEEDAAAWKAKCFDTDYARMDVPIEDSNWHVTPSQSPIAQLPQTAPASSGHAAYTFPEFCWAGHKPR</sequence>
<proteinExistence type="predicted"/>